<keyword evidence="4 13" id="KW-0328">Glycosyltransferase</keyword>
<dbReference type="Ensembl" id="ENSPMAT00000006816.1">
    <property type="protein sequence ID" value="ENSPMAP00000006786.1"/>
    <property type="gene ID" value="ENSPMAG00000006155.1"/>
</dbReference>
<comment type="pathway">
    <text evidence="2">Protein modification; protein glycosylation.</text>
</comment>
<keyword evidence="9 13" id="KW-0333">Golgi apparatus</keyword>
<evidence type="ECO:0000256" key="4">
    <source>
        <dbReference type="ARBA" id="ARBA00022676"/>
    </source>
</evidence>
<reference evidence="14" key="1">
    <citation type="submission" date="2025-08" db="UniProtKB">
        <authorList>
            <consortium name="Ensembl"/>
        </authorList>
    </citation>
    <scope>IDENTIFICATION</scope>
</reference>
<organism evidence="14">
    <name type="scientific">Petromyzon marinus</name>
    <name type="common">Sea lamprey</name>
    <dbReference type="NCBI Taxonomy" id="7757"/>
    <lineage>
        <taxon>Eukaryota</taxon>
        <taxon>Metazoa</taxon>
        <taxon>Chordata</taxon>
        <taxon>Craniata</taxon>
        <taxon>Vertebrata</taxon>
        <taxon>Cyclostomata</taxon>
        <taxon>Hyperoartia</taxon>
        <taxon>Petromyzontiformes</taxon>
        <taxon>Petromyzontidae</taxon>
        <taxon>Petromyzon</taxon>
    </lineage>
</organism>
<dbReference type="EC" id="2.4.1.-" evidence="13"/>
<keyword evidence="12" id="KW-0325">Glycoprotein</keyword>
<dbReference type="GO" id="GO:0000139">
    <property type="term" value="C:Golgi membrane"/>
    <property type="evidence" value="ECO:0007669"/>
    <property type="project" value="UniProtKB-SubCell"/>
</dbReference>
<dbReference type="Pfam" id="PF01762">
    <property type="entry name" value="Galactosyl_T"/>
    <property type="match status" value="1"/>
</dbReference>
<evidence type="ECO:0000256" key="3">
    <source>
        <dbReference type="ARBA" id="ARBA00008661"/>
    </source>
</evidence>
<proteinExistence type="inferred from homology"/>
<evidence type="ECO:0000313" key="14">
    <source>
        <dbReference type="Ensembl" id="ENSPMAP00000006786.1"/>
    </source>
</evidence>
<dbReference type="GO" id="GO:0006629">
    <property type="term" value="P:lipid metabolic process"/>
    <property type="evidence" value="ECO:0007669"/>
    <property type="project" value="UniProtKB-KW"/>
</dbReference>
<evidence type="ECO:0000256" key="10">
    <source>
        <dbReference type="ARBA" id="ARBA00023098"/>
    </source>
</evidence>
<evidence type="ECO:0000256" key="5">
    <source>
        <dbReference type="ARBA" id="ARBA00022679"/>
    </source>
</evidence>
<evidence type="ECO:0000256" key="8">
    <source>
        <dbReference type="ARBA" id="ARBA00022989"/>
    </source>
</evidence>
<dbReference type="GO" id="GO:0030311">
    <property type="term" value="P:poly-N-acetyllactosamine biosynthetic process"/>
    <property type="evidence" value="ECO:0007669"/>
    <property type="project" value="TreeGrafter"/>
</dbReference>
<evidence type="ECO:0000256" key="6">
    <source>
        <dbReference type="ARBA" id="ARBA00022692"/>
    </source>
</evidence>
<dbReference type="GO" id="GO:0008194">
    <property type="term" value="F:UDP-glycosyltransferase activity"/>
    <property type="evidence" value="ECO:0007669"/>
    <property type="project" value="TreeGrafter"/>
</dbReference>
<keyword evidence="5" id="KW-0808">Transferase</keyword>
<dbReference type="HOGENOM" id="CLU_036849_5_2_1"/>
<sequence length="325" mass="37514">KDWGIIQSDCVANHDLIDTDWFKSVGDHFKDFILYRDCHYFPMVHNHPEKLESFEDATLNLLLVVKSLAENSERREAVRSTWGHERDVRLRTRTGSEIARVRTLFLLGLPLPSLVHTQKSVDLEDSVQQDILQWEFFDNFYNLTLKDMNFLRWISIYSSSVAYVLKGDDMFVNMDNILEYLLAAPQDGGSPLLLGSVVMDSYVVRDAGSKYFIPTAMFDGYMYPHFVSGGSYVMSREVLRRLQAVSGDVQKFPLDDVWLGMCLHRANVSLTSHQGFRTLGVPQLKSADMQVCLYRDVMSVHRFLPTQLLNMWKMFTDPTKKCTRL</sequence>
<evidence type="ECO:0000256" key="13">
    <source>
        <dbReference type="RuleBase" id="RU363063"/>
    </source>
</evidence>
<dbReference type="AlphaFoldDB" id="S4RNK0"/>
<keyword evidence="10" id="KW-0443">Lipid metabolism</keyword>
<dbReference type="FunFam" id="3.90.550.50:FF:000001">
    <property type="entry name" value="Hexosyltransferase"/>
    <property type="match status" value="1"/>
</dbReference>
<evidence type="ECO:0000256" key="12">
    <source>
        <dbReference type="ARBA" id="ARBA00023180"/>
    </source>
</evidence>
<accession>S4RNK0</accession>
<comment type="subcellular location">
    <subcellularLocation>
        <location evidence="1 13">Golgi apparatus membrane</location>
        <topology evidence="1 13">Single-pass type II membrane protein</topology>
    </subcellularLocation>
</comment>
<evidence type="ECO:0000256" key="11">
    <source>
        <dbReference type="ARBA" id="ARBA00023136"/>
    </source>
</evidence>
<dbReference type="STRING" id="7757.ENSPMAP00000006786"/>
<evidence type="ECO:0000256" key="7">
    <source>
        <dbReference type="ARBA" id="ARBA00022968"/>
    </source>
</evidence>
<dbReference type="GO" id="GO:0016758">
    <property type="term" value="F:hexosyltransferase activity"/>
    <property type="evidence" value="ECO:0007669"/>
    <property type="project" value="InterPro"/>
</dbReference>
<protein>
    <recommendedName>
        <fullName evidence="13">Hexosyltransferase</fullName>
        <ecNumber evidence="13">2.4.1.-</ecNumber>
    </recommendedName>
</protein>
<name>S4RNK0_PETMA</name>
<dbReference type="OMA" id="STWGHER"/>
<keyword evidence="7" id="KW-0735">Signal-anchor</keyword>
<dbReference type="PANTHER" id="PTHR11214">
    <property type="entry name" value="BETA-1,3-N-ACETYLGLUCOSAMINYLTRANSFERASE"/>
    <property type="match status" value="1"/>
</dbReference>
<dbReference type="InterPro" id="IPR002659">
    <property type="entry name" value="Glyco_trans_31"/>
</dbReference>
<evidence type="ECO:0000256" key="9">
    <source>
        <dbReference type="ARBA" id="ARBA00023034"/>
    </source>
</evidence>
<dbReference type="GeneTree" id="ENSGT00940000157606"/>
<keyword evidence="11" id="KW-0472">Membrane</keyword>
<dbReference type="Gene3D" id="3.90.550.50">
    <property type="match status" value="1"/>
</dbReference>
<dbReference type="PANTHER" id="PTHR11214:SF394">
    <property type="entry name" value="HEXOSYLTRANSFERASE"/>
    <property type="match status" value="1"/>
</dbReference>
<evidence type="ECO:0000256" key="2">
    <source>
        <dbReference type="ARBA" id="ARBA00004922"/>
    </source>
</evidence>
<keyword evidence="8" id="KW-1133">Transmembrane helix</keyword>
<dbReference type="GO" id="GO:0006493">
    <property type="term" value="P:protein O-linked glycosylation"/>
    <property type="evidence" value="ECO:0007669"/>
    <property type="project" value="TreeGrafter"/>
</dbReference>
<reference evidence="14" key="2">
    <citation type="submission" date="2025-09" db="UniProtKB">
        <authorList>
            <consortium name="Ensembl"/>
        </authorList>
    </citation>
    <scope>IDENTIFICATION</scope>
</reference>
<keyword evidence="6" id="KW-0812">Transmembrane</keyword>
<comment type="similarity">
    <text evidence="3 13">Belongs to the glycosyltransferase 31 family.</text>
</comment>
<evidence type="ECO:0000256" key="1">
    <source>
        <dbReference type="ARBA" id="ARBA00004323"/>
    </source>
</evidence>